<proteinExistence type="predicted"/>
<sequence length="103" mass="11109">MQPDPDMHDLLRILRDHDFEGNQQPEEPATVVQDPPPIHRGNICISNVIGFIPVFAEGAAIAIYVFFSTSLLPDRAVVAAAAVLGQISPPQALVMGQPRPEGD</sequence>
<protein>
    <submittedName>
        <fullName evidence="2">Uncharacterized protein</fullName>
    </submittedName>
</protein>
<evidence type="ECO:0000313" key="2">
    <source>
        <dbReference type="EMBL" id="RKK11102.1"/>
    </source>
</evidence>
<keyword evidence="1" id="KW-0472">Membrane</keyword>
<dbReference type="AlphaFoldDB" id="A0A3L6N1B2"/>
<accession>A0A3L6N1B2</accession>
<keyword evidence="1" id="KW-1133">Transmembrane helix</keyword>
<name>A0A3L6N1B2_FUSOX</name>
<feature type="transmembrane region" description="Helical" evidence="1">
    <location>
        <begin position="48"/>
        <end position="67"/>
    </location>
</feature>
<reference evidence="2 3" key="1">
    <citation type="journal article" date="2018" name="Sci. Rep.">
        <title>Characterisation of pathogen-specific regions and novel effector candidates in Fusarium oxysporum f. sp. cepae.</title>
        <authorList>
            <person name="Armitage A.D."/>
            <person name="Taylor A."/>
            <person name="Sobczyk M.K."/>
            <person name="Baxter L."/>
            <person name="Greenfield B.P."/>
            <person name="Bates H.J."/>
            <person name="Wilson F."/>
            <person name="Jackson A.C."/>
            <person name="Ott S."/>
            <person name="Harrison R.J."/>
            <person name="Clarkson J.P."/>
        </authorList>
    </citation>
    <scope>NUCLEOTIDE SEQUENCE [LARGE SCALE GENOMIC DNA]</scope>
    <source>
        <strain evidence="2 3">FoC_Fus2</strain>
    </source>
</reference>
<evidence type="ECO:0000256" key="1">
    <source>
        <dbReference type="SAM" id="Phobius"/>
    </source>
</evidence>
<evidence type="ECO:0000313" key="3">
    <source>
        <dbReference type="Proteomes" id="UP000270866"/>
    </source>
</evidence>
<organism evidence="2 3">
    <name type="scientific">Fusarium oxysporum f. sp. cepae</name>
    <dbReference type="NCBI Taxonomy" id="396571"/>
    <lineage>
        <taxon>Eukaryota</taxon>
        <taxon>Fungi</taxon>
        <taxon>Dikarya</taxon>
        <taxon>Ascomycota</taxon>
        <taxon>Pezizomycotina</taxon>
        <taxon>Sordariomycetes</taxon>
        <taxon>Hypocreomycetidae</taxon>
        <taxon>Hypocreales</taxon>
        <taxon>Nectriaceae</taxon>
        <taxon>Fusarium</taxon>
        <taxon>Fusarium oxysporum species complex</taxon>
    </lineage>
</organism>
<gene>
    <name evidence="2" type="ORF">BFJ65_g15094</name>
</gene>
<keyword evidence="1" id="KW-0812">Transmembrane</keyword>
<dbReference type="EMBL" id="MRCU01000010">
    <property type="protein sequence ID" value="RKK11102.1"/>
    <property type="molecule type" value="Genomic_DNA"/>
</dbReference>
<comment type="caution">
    <text evidence="2">The sequence shown here is derived from an EMBL/GenBank/DDBJ whole genome shotgun (WGS) entry which is preliminary data.</text>
</comment>
<dbReference type="Proteomes" id="UP000270866">
    <property type="component" value="Unassembled WGS sequence"/>
</dbReference>